<name>V4ABT7_LOTGI</name>
<dbReference type="KEGG" id="lgi:LOTGIDRAFT_157623"/>
<gene>
    <name evidence="11" type="ORF">LOTGIDRAFT_157623</name>
</gene>
<evidence type="ECO:0000259" key="10">
    <source>
        <dbReference type="PROSITE" id="PS50835"/>
    </source>
</evidence>
<dbReference type="HOGENOM" id="CLU_2111606_0_0_1"/>
<accession>V4ABT7</accession>
<dbReference type="OrthoDB" id="6124476at2759"/>
<organism evidence="11 12">
    <name type="scientific">Lottia gigantea</name>
    <name type="common">Giant owl limpet</name>
    <dbReference type="NCBI Taxonomy" id="225164"/>
    <lineage>
        <taxon>Eukaryota</taxon>
        <taxon>Metazoa</taxon>
        <taxon>Spiralia</taxon>
        <taxon>Lophotrochozoa</taxon>
        <taxon>Mollusca</taxon>
        <taxon>Gastropoda</taxon>
        <taxon>Patellogastropoda</taxon>
        <taxon>Lottioidea</taxon>
        <taxon>Lottiidae</taxon>
        <taxon>Lottia</taxon>
    </lineage>
</organism>
<keyword evidence="12" id="KW-1185">Reference proteome</keyword>
<evidence type="ECO:0000256" key="6">
    <source>
        <dbReference type="ARBA" id="ARBA00022989"/>
    </source>
</evidence>
<dbReference type="SMART" id="SM00409">
    <property type="entry name" value="IG"/>
    <property type="match status" value="1"/>
</dbReference>
<dbReference type="InterPro" id="IPR050958">
    <property type="entry name" value="Cell_Adh-Cytoskel_Orgn"/>
</dbReference>
<feature type="domain" description="Ig-like" evidence="10">
    <location>
        <begin position="12"/>
        <end position="99"/>
    </location>
</feature>
<dbReference type="InterPro" id="IPR007110">
    <property type="entry name" value="Ig-like_dom"/>
</dbReference>
<dbReference type="Gene3D" id="2.60.40.10">
    <property type="entry name" value="Immunoglobulins"/>
    <property type="match status" value="1"/>
</dbReference>
<keyword evidence="9" id="KW-0393">Immunoglobulin domain</keyword>
<keyword evidence="8" id="KW-1015">Disulfide bond</keyword>
<dbReference type="GO" id="GO:0005886">
    <property type="term" value="C:plasma membrane"/>
    <property type="evidence" value="ECO:0007669"/>
    <property type="project" value="TreeGrafter"/>
</dbReference>
<dbReference type="GO" id="GO:0043025">
    <property type="term" value="C:neuronal cell body"/>
    <property type="evidence" value="ECO:0007669"/>
    <property type="project" value="TreeGrafter"/>
</dbReference>
<dbReference type="GO" id="GO:0030424">
    <property type="term" value="C:axon"/>
    <property type="evidence" value="ECO:0007669"/>
    <property type="project" value="TreeGrafter"/>
</dbReference>
<evidence type="ECO:0000256" key="5">
    <source>
        <dbReference type="ARBA" id="ARBA00022889"/>
    </source>
</evidence>
<keyword evidence="4" id="KW-0677">Repeat</keyword>
<keyword evidence="7" id="KW-0472">Membrane</keyword>
<dbReference type="EMBL" id="KB200521">
    <property type="protein sequence ID" value="ESP01439.1"/>
    <property type="molecule type" value="Genomic_DNA"/>
</dbReference>
<dbReference type="GeneID" id="20237443"/>
<dbReference type="InterPro" id="IPR003599">
    <property type="entry name" value="Ig_sub"/>
</dbReference>
<protein>
    <recommendedName>
        <fullName evidence="10">Ig-like domain-containing protein</fullName>
    </recommendedName>
</protein>
<evidence type="ECO:0000256" key="9">
    <source>
        <dbReference type="ARBA" id="ARBA00023319"/>
    </source>
</evidence>
<dbReference type="OMA" id="YSLICTE"/>
<dbReference type="InterPro" id="IPR013783">
    <property type="entry name" value="Ig-like_fold"/>
</dbReference>
<dbReference type="InterPro" id="IPR036179">
    <property type="entry name" value="Ig-like_dom_sf"/>
</dbReference>
<dbReference type="InterPro" id="IPR003598">
    <property type="entry name" value="Ig_sub2"/>
</dbReference>
<evidence type="ECO:0000256" key="8">
    <source>
        <dbReference type="ARBA" id="ARBA00023157"/>
    </source>
</evidence>
<keyword evidence="5" id="KW-0130">Cell adhesion</keyword>
<evidence type="ECO:0000256" key="4">
    <source>
        <dbReference type="ARBA" id="ARBA00022737"/>
    </source>
</evidence>
<evidence type="ECO:0000256" key="7">
    <source>
        <dbReference type="ARBA" id="ARBA00023136"/>
    </source>
</evidence>
<evidence type="ECO:0000313" key="11">
    <source>
        <dbReference type="EMBL" id="ESP01439.1"/>
    </source>
</evidence>
<evidence type="ECO:0000256" key="1">
    <source>
        <dbReference type="ARBA" id="ARBA00004167"/>
    </source>
</evidence>
<comment type="subcellular location">
    <subcellularLocation>
        <location evidence="1">Membrane</location>
        <topology evidence="1">Single-pass membrane protein</topology>
    </subcellularLocation>
</comment>
<dbReference type="InterPro" id="IPR013098">
    <property type="entry name" value="Ig_I-set"/>
</dbReference>
<keyword evidence="3" id="KW-0732">Signal</keyword>
<dbReference type="Proteomes" id="UP000030746">
    <property type="component" value="Unassembled WGS sequence"/>
</dbReference>
<dbReference type="AlphaFoldDB" id="V4ABT7"/>
<dbReference type="FunFam" id="2.60.40.10:FF:000017">
    <property type="entry name" value="Down syndrome cell adhesion molecule b"/>
    <property type="match status" value="1"/>
</dbReference>
<reference evidence="11 12" key="1">
    <citation type="journal article" date="2013" name="Nature">
        <title>Insights into bilaterian evolution from three spiralian genomes.</title>
        <authorList>
            <person name="Simakov O."/>
            <person name="Marletaz F."/>
            <person name="Cho S.J."/>
            <person name="Edsinger-Gonzales E."/>
            <person name="Havlak P."/>
            <person name="Hellsten U."/>
            <person name="Kuo D.H."/>
            <person name="Larsson T."/>
            <person name="Lv J."/>
            <person name="Arendt D."/>
            <person name="Savage R."/>
            <person name="Osoegawa K."/>
            <person name="de Jong P."/>
            <person name="Grimwood J."/>
            <person name="Chapman J.A."/>
            <person name="Shapiro H."/>
            <person name="Aerts A."/>
            <person name="Otillar R.P."/>
            <person name="Terry A.Y."/>
            <person name="Boore J.L."/>
            <person name="Grigoriev I.V."/>
            <person name="Lindberg D.R."/>
            <person name="Seaver E.C."/>
            <person name="Weisblat D.A."/>
            <person name="Putnam N.H."/>
            <person name="Rokhsar D.S."/>
        </authorList>
    </citation>
    <scope>NUCLEOTIDE SEQUENCE [LARGE SCALE GENOMIC DNA]</scope>
</reference>
<dbReference type="GO" id="GO:0050808">
    <property type="term" value="P:synapse organization"/>
    <property type="evidence" value="ECO:0007669"/>
    <property type="project" value="TreeGrafter"/>
</dbReference>
<proteinExistence type="predicted"/>
<dbReference type="GO" id="GO:0007156">
    <property type="term" value="P:homophilic cell adhesion via plasma membrane adhesion molecules"/>
    <property type="evidence" value="ECO:0007669"/>
    <property type="project" value="TreeGrafter"/>
</dbReference>
<dbReference type="SMART" id="SM00408">
    <property type="entry name" value="IGc2"/>
    <property type="match status" value="1"/>
</dbReference>
<evidence type="ECO:0000256" key="3">
    <source>
        <dbReference type="ARBA" id="ARBA00022729"/>
    </source>
</evidence>
<dbReference type="SUPFAM" id="SSF48726">
    <property type="entry name" value="Immunoglobulin"/>
    <property type="match status" value="1"/>
</dbReference>
<dbReference type="CTD" id="20237443"/>
<sequence length="115" mass="13212">MCQIGASQAKIPKIKRIKDQKKREGQKIRIRCSAKAKPRAIYSWYKDDVLLTRRKGLNIKNGKRASRLQINRVKKSDVGRYKCIASNAAGEEEAFFRIEDIVLKNNSNNIVNIHT</sequence>
<evidence type="ECO:0000313" key="12">
    <source>
        <dbReference type="Proteomes" id="UP000030746"/>
    </source>
</evidence>
<keyword evidence="6" id="KW-1133">Transmembrane helix</keyword>
<dbReference type="Pfam" id="PF07679">
    <property type="entry name" value="I-set"/>
    <property type="match status" value="1"/>
</dbReference>
<evidence type="ECO:0000256" key="2">
    <source>
        <dbReference type="ARBA" id="ARBA00022692"/>
    </source>
</evidence>
<dbReference type="PANTHER" id="PTHR45080:SF8">
    <property type="entry name" value="IG-LIKE DOMAIN-CONTAINING PROTEIN"/>
    <property type="match status" value="1"/>
</dbReference>
<dbReference type="GO" id="GO:0008046">
    <property type="term" value="F:axon guidance receptor activity"/>
    <property type="evidence" value="ECO:0007669"/>
    <property type="project" value="TreeGrafter"/>
</dbReference>
<dbReference type="STRING" id="225164.V4ABT7"/>
<keyword evidence="2" id="KW-0812">Transmembrane</keyword>
<dbReference type="RefSeq" id="XP_009048073.1">
    <property type="nucleotide sequence ID" value="XM_009049825.1"/>
</dbReference>
<dbReference type="PANTHER" id="PTHR45080">
    <property type="entry name" value="CONTACTIN 5"/>
    <property type="match status" value="1"/>
</dbReference>
<dbReference type="PROSITE" id="PS50835">
    <property type="entry name" value="IG_LIKE"/>
    <property type="match status" value="1"/>
</dbReference>